<evidence type="ECO:0000256" key="1">
    <source>
        <dbReference type="PROSITE-ProRule" id="PRU00047"/>
    </source>
</evidence>
<dbReference type="PROSITE" id="PS50158">
    <property type="entry name" value="ZF_CCHC"/>
    <property type="match status" value="1"/>
</dbReference>
<accession>A0A9D4GI63</accession>
<name>A0A9D4GI63_DREPO</name>
<keyword evidence="1" id="KW-0863">Zinc-finger</keyword>
<comment type="caution">
    <text evidence="4">The sequence shown here is derived from an EMBL/GenBank/DDBJ whole genome shotgun (WGS) entry which is preliminary data.</text>
</comment>
<evidence type="ECO:0000313" key="5">
    <source>
        <dbReference type="Proteomes" id="UP000828390"/>
    </source>
</evidence>
<feature type="domain" description="CCHC-type" evidence="3">
    <location>
        <begin position="124"/>
        <end position="139"/>
    </location>
</feature>
<reference evidence="4" key="2">
    <citation type="submission" date="2020-11" db="EMBL/GenBank/DDBJ databases">
        <authorList>
            <person name="McCartney M.A."/>
            <person name="Auch B."/>
            <person name="Kono T."/>
            <person name="Mallez S."/>
            <person name="Becker A."/>
            <person name="Gohl D.M."/>
            <person name="Silverstein K.A.T."/>
            <person name="Koren S."/>
            <person name="Bechman K.B."/>
            <person name="Herman A."/>
            <person name="Abrahante J.E."/>
            <person name="Garbe J."/>
        </authorList>
    </citation>
    <scope>NUCLEOTIDE SEQUENCE</scope>
    <source>
        <strain evidence="4">Duluth1</strain>
        <tissue evidence="4">Whole animal</tissue>
    </source>
</reference>
<evidence type="ECO:0000256" key="2">
    <source>
        <dbReference type="SAM" id="MobiDB-lite"/>
    </source>
</evidence>
<feature type="region of interest" description="Disordered" evidence="2">
    <location>
        <begin position="43"/>
        <end position="89"/>
    </location>
</feature>
<dbReference type="GO" id="GO:0003676">
    <property type="term" value="F:nucleic acid binding"/>
    <property type="evidence" value="ECO:0007669"/>
    <property type="project" value="InterPro"/>
</dbReference>
<dbReference type="SUPFAM" id="SSF57756">
    <property type="entry name" value="Retrovirus zinc finger-like domains"/>
    <property type="match status" value="1"/>
</dbReference>
<dbReference type="Gene3D" id="4.10.60.10">
    <property type="entry name" value="Zinc finger, CCHC-type"/>
    <property type="match status" value="1"/>
</dbReference>
<sequence>MEFHKEYRDIDESVFHVVNMIQMKNACRSDRSNKHSMRTVAMTEEELEDSDSEYQQPVNRIPFKNTESNSGQQTQNLRHKSVNKDDTRYQNELIAKLLKRNEKPEEAQQAKDRKGSTFKIDVECFSCLDIGHYVRDCPKRTLSQPRKEQPASHLQGACLELRGRS</sequence>
<feature type="compositionally biased region" description="Acidic residues" evidence="2">
    <location>
        <begin position="43"/>
        <end position="52"/>
    </location>
</feature>
<dbReference type="SMART" id="SM00343">
    <property type="entry name" value="ZnF_C2HC"/>
    <property type="match status" value="1"/>
</dbReference>
<keyword evidence="1" id="KW-0862">Zinc</keyword>
<gene>
    <name evidence="4" type="ORF">DPMN_142925</name>
</gene>
<evidence type="ECO:0000313" key="4">
    <source>
        <dbReference type="EMBL" id="KAH3814427.1"/>
    </source>
</evidence>
<protein>
    <recommendedName>
        <fullName evidence="3">CCHC-type domain-containing protein</fullName>
    </recommendedName>
</protein>
<dbReference type="EMBL" id="JAIWYP010000006">
    <property type="protein sequence ID" value="KAH3814427.1"/>
    <property type="molecule type" value="Genomic_DNA"/>
</dbReference>
<dbReference type="InterPro" id="IPR001878">
    <property type="entry name" value="Znf_CCHC"/>
</dbReference>
<dbReference type="AlphaFoldDB" id="A0A9D4GI63"/>
<feature type="compositionally biased region" description="Polar residues" evidence="2">
    <location>
        <begin position="65"/>
        <end position="76"/>
    </location>
</feature>
<organism evidence="4 5">
    <name type="scientific">Dreissena polymorpha</name>
    <name type="common">Zebra mussel</name>
    <name type="synonym">Mytilus polymorpha</name>
    <dbReference type="NCBI Taxonomy" id="45954"/>
    <lineage>
        <taxon>Eukaryota</taxon>
        <taxon>Metazoa</taxon>
        <taxon>Spiralia</taxon>
        <taxon>Lophotrochozoa</taxon>
        <taxon>Mollusca</taxon>
        <taxon>Bivalvia</taxon>
        <taxon>Autobranchia</taxon>
        <taxon>Heteroconchia</taxon>
        <taxon>Euheterodonta</taxon>
        <taxon>Imparidentia</taxon>
        <taxon>Neoheterodontei</taxon>
        <taxon>Myida</taxon>
        <taxon>Dreissenoidea</taxon>
        <taxon>Dreissenidae</taxon>
        <taxon>Dreissena</taxon>
    </lineage>
</organism>
<dbReference type="GO" id="GO:0008270">
    <property type="term" value="F:zinc ion binding"/>
    <property type="evidence" value="ECO:0007669"/>
    <property type="project" value="UniProtKB-KW"/>
</dbReference>
<proteinExistence type="predicted"/>
<keyword evidence="1" id="KW-0479">Metal-binding</keyword>
<dbReference type="InterPro" id="IPR036875">
    <property type="entry name" value="Znf_CCHC_sf"/>
</dbReference>
<reference evidence="4" key="1">
    <citation type="journal article" date="2019" name="bioRxiv">
        <title>The Genome of the Zebra Mussel, Dreissena polymorpha: A Resource for Invasive Species Research.</title>
        <authorList>
            <person name="McCartney M.A."/>
            <person name="Auch B."/>
            <person name="Kono T."/>
            <person name="Mallez S."/>
            <person name="Zhang Y."/>
            <person name="Obille A."/>
            <person name="Becker A."/>
            <person name="Abrahante J.E."/>
            <person name="Garbe J."/>
            <person name="Badalamenti J.P."/>
            <person name="Herman A."/>
            <person name="Mangelson H."/>
            <person name="Liachko I."/>
            <person name="Sullivan S."/>
            <person name="Sone E.D."/>
            <person name="Koren S."/>
            <person name="Silverstein K.A.T."/>
            <person name="Beckman K.B."/>
            <person name="Gohl D.M."/>
        </authorList>
    </citation>
    <scope>NUCLEOTIDE SEQUENCE</scope>
    <source>
        <strain evidence="4">Duluth1</strain>
        <tissue evidence="4">Whole animal</tissue>
    </source>
</reference>
<evidence type="ECO:0000259" key="3">
    <source>
        <dbReference type="PROSITE" id="PS50158"/>
    </source>
</evidence>
<keyword evidence="5" id="KW-1185">Reference proteome</keyword>
<dbReference type="Proteomes" id="UP000828390">
    <property type="component" value="Unassembled WGS sequence"/>
</dbReference>